<proteinExistence type="predicted"/>
<evidence type="ECO:0000256" key="1">
    <source>
        <dbReference type="SAM" id="Phobius"/>
    </source>
</evidence>
<keyword evidence="1" id="KW-0812">Transmembrane</keyword>
<dbReference type="EMBL" id="JBHUMZ010000052">
    <property type="protein sequence ID" value="MFD2640212.1"/>
    <property type="molecule type" value="Genomic_DNA"/>
</dbReference>
<feature type="transmembrane region" description="Helical" evidence="1">
    <location>
        <begin position="34"/>
        <end position="51"/>
    </location>
</feature>
<dbReference type="RefSeq" id="WP_054753323.1">
    <property type="nucleotide sequence ID" value="NZ_JBHUMZ010000052.1"/>
</dbReference>
<evidence type="ECO:0000313" key="2">
    <source>
        <dbReference type="EMBL" id="MFD2640212.1"/>
    </source>
</evidence>
<keyword evidence="1" id="KW-1133">Transmembrane helix</keyword>
<dbReference type="Proteomes" id="UP001597452">
    <property type="component" value="Unassembled WGS sequence"/>
</dbReference>
<feature type="transmembrane region" description="Helical" evidence="1">
    <location>
        <begin position="7"/>
        <end position="28"/>
    </location>
</feature>
<keyword evidence="1" id="KW-0472">Membrane</keyword>
<gene>
    <name evidence="2" type="ORF">ACFSW4_15190</name>
</gene>
<sequence>MKNYSLISTTCLGLFIVLFSLMINNVSFGSFGKVVIISMCLLPLLGTIFGLKSKKGISKWLLIILNISALITMLYILVLGFGMGEV</sequence>
<comment type="caution">
    <text evidence="2">The sequence shown here is derived from an EMBL/GenBank/DDBJ whole genome shotgun (WGS) entry which is preliminary data.</text>
</comment>
<accession>A0ABW5QES4</accession>
<organism evidence="2 3">
    <name type="scientific">Piscibacillus salipiscarius</name>
    <dbReference type="NCBI Taxonomy" id="299480"/>
    <lineage>
        <taxon>Bacteria</taxon>
        <taxon>Bacillati</taxon>
        <taxon>Bacillota</taxon>
        <taxon>Bacilli</taxon>
        <taxon>Bacillales</taxon>
        <taxon>Bacillaceae</taxon>
        <taxon>Piscibacillus</taxon>
    </lineage>
</organism>
<protein>
    <recommendedName>
        <fullName evidence="4">DUF3953 domain-containing protein</fullName>
    </recommendedName>
</protein>
<evidence type="ECO:0000313" key="3">
    <source>
        <dbReference type="Proteomes" id="UP001597452"/>
    </source>
</evidence>
<name>A0ABW5QES4_9BACI</name>
<feature type="transmembrane region" description="Helical" evidence="1">
    <location>
        <begin position="60"/>
        <end position="83"/>
    </location>
</feature>
<reference evidence="3" key="1">
    <citation type="journal article" date="2019" name="Int. J. Syst. Evol. Microbiol.">
        <title>The Global Catalogue of Microorganisms (GCM) 10K type strain sequencing project: providing services to taxonomists for standard genome sequencing and annotation.</title>
        <authorList>
            <consortium name="The Broad Institute Genomics Platform"/>
            <consortium name="The Broad Institute Genome Sequencing Center for Infectious Disease"/>
            <person name="Wu L."/>
            <person name="Ma J."/>
        </authorList>
    </citation>
    <scope>NUCLEOTIDE SEQUENCE [LARGE SCALE GENOMIC DNA]</scope>
    <source>
        <strain evidence="3">TISTR 1571</strain>
    </source>
</reference>
<evidence type="ECO:0008006" key="4">
    <source>
        <dbReference type="Google" id="ProtNLM"/>
    </source>
</evidence>
<keyword evidence="3" id="KW-1185">Reference proteome</keyword>